<dbReference type="Proteomes" id="UP000441333">
    <property type="component" value="Unassembled WGS sequence"/>
</dbReference>
<comment type="caution">
    <text evidence="1">The sequence shown here is derived from an EMBL/GenBank/DDBJ whole genome shotgun (WGS) entry which is preliminary data.</text>
</comment>
<sequence length="267" mass="30945">MLFPFHKLFLLTLLLINCKTTPLTTITKLPHDLKEASAIEKLAGSNLLWTIEDAGNKNHIYGFDLHGNLKKSIEISNVKNKDWEDLTSDQHGSLYIGDFGNNKKKRESFFIYKVSDFENDKSSAEKIEFILPKKTKSKDFESFFLLKDHFYIFSKENKKTLVFKVPNSIGKHTAVLIDEFKFDKQLKKITSAAISDDEQTIVLLNHDRVMKISNFKNDDFFKGSLEVLKFKHDTQKEGLCFKNNHTVYITDEREKSEGGKLYEFNIN</sequence>
<evidence type="ECO:0000313" key="2">
    <source>
        <dbReference type="Proteomes" id="UP000441333"/>
    </source>
</evidence>
<dbReference type="AlphaFoldDB" id="A0A6N6MGK6"/>
<dbReference type="SUPFAM" id="SSF101898">
    <property type="entry name" value="NHL repeat"/>
    <property type="match status" value="1"/>
</dbReference>
<protein>
    <submittedName>
        <fullName evidence="1">Uncharacterized protein</fullName>
    </submittedName>
</protein>
<dbReference type="EMBL" id="WAAT01000042">
    <property type="protein sequence ID" value="KAB1067931.1"/>
    <property type="molecule type" value="Genomic_DNA"/>
</dbReference>
<keyword evidence="2" id="KW-1185">Reference proteome</keyword>
<name>A0A6N6MGK6_9FLAO</name>
<organism evidence="1 2">
    <name type="scientific">Pseudotamlana haliotis</name>
    <dbReference type="NCBI Taxonomy" id="2614804"/>
    <lineage>
        <taxon>Bacteria</taxon>
        <taxon>Pseudomonadati</taxon>
        <taxon>Bacteroidota</taxon>
        <taxon>Flavobacteriia</taxon>
        <taxon>Flavobacteriales</taxon>
        <taxon>Flavobacteriaceae</taxon>
        <taxon>Pseudotamlana</taxon>
    </lineage>
</organism>
<gene>
    <name evidence="1" type="ORF">F6U93_08295</name>
</gene>
<accession>A0A6N6MGK6</accession>
<proteinExistence type="predicted"/>
<evidence type="ECO:0000313" key="1">
    <source>
        <dbReference type="EMBL" id="KAB1067931.1"/>
    </source>
</evidence>
<dbReference type="RefSeq" id="WP_150938718.1">
    <property type="nucleotide sequence ID" value="NZ_WAAT01000042.1"/>
</dbReference>
<reference evidence="1 2" key="1">
    <citation type="submission" date="2019-09" db="EMBL/GenBank/DDBJ databases">
        <authorList>
            <person name="Cao W.R."/>
        </authorList>
    </citation>
    <scope>NUCLEOTIDE SEQUENCE [LARGE SCALE GENOMIC DNA]</scope>
    <source>
        <strain evidence="1 2">B1N29</strain>
    </source>
</reference>